<dbReference type="PANTHER" id="PTHR30273">
    <property type="entry name" value="PERIPLASMIC SIGNAL SENSOR AND SIGMA FACTOR ACTIVATOR FECR-RELATED"/>
    <property type="match status" value="1"/>
</dbReference>
<feature type="domain" description="FecR protein" evidence="1">
    <location>
        <begin position="187"/>
        <end position="283"/>
    </location>
</feature>
<gene>
    <name evidence="3" type="ORF">A4D02_24630</name>
</gene>
<protein>
    <recommendedName>
        <fullName evidence="5">Anti-FecI sigma factor, FecR</fullName>
    </recommendedName>
</protein>
<keyword evidence="4" id="KW-1185">Reference proteome</keyword>
<dbReference type="Gene3D" id="3.55.50.30">
    <property type="match status" value="1"/>
</dbReference>
<feature type="domain" description="Protein FecR C-terminal" evidence="2">
    <location>
        <begin position="343"/>
        <end position="410"/>
    </location>
</feature>
<evidence type="ECO:0000313" key="4">
    <source>
        <dbReference type="Proteomes" id="UP000192277"/>
    </source>
</evidence>
<comment type="caution">
    <text evidence="3">The sequence shown here is derived from an EMBL/GenBank/DDBJ whole genome shotgun (WGS) entry which is preliminary data.</text>
</comment>
<dbReference type="InterPro" id="IPR012373">
    <property type="entry name" value="Ferrdict_sens_TM"/>
</dbReference>
<dbReference type="InterPro" id="IPR032508">
    <property type="entry name" value="FecR_C"/>
</dbReference>
<sequence>MEQFLKDELLVLLEKARAGNATGDDYSRIAAIINTDQTGELIAEADNFLAQESDVPSKHIEPYNYDYWQRAFLEIKQTWQQQNAQPAKVHHLFIKRYWWVAAASILLIASAGTYFLTKTTAPQPVAAAPYKILPGKDGAILTLADGSQVLLDSIQNGVVAQQAGTTAKIVNGTLIYEGIGSAVEYNVMSTPKARKFHLILPDGTNAWLNSASSIKYPTVFTGNERKVTITGEVYFEVAHNEKMPFRLNVNNQAQIEVLGTHFNVKAYDDEPSMKVTLLEGSVRIGRRQTANGRQESVILKPGEQLSIPQSPDSYRGHLSQTSQASHPIPVQTDGVMAWKNGVFDFNDIGFQDAMAQLERWYDIEVVYENGIPTNVELNGKMTKDITLNDLVGILEKIGVKCRLEGRKLLIQS</sequence>
<organism evidence="3 4">
    <name type="scientific">Niastella koreensis</name>
    <dbReference type="NCBI Taxonomy" id="354356"/>
    <lineage>
        <taxon>Bacteria</taxon>
        <taxon>Pseudomonadati</taxon>
        <taxon>Bacteroidota</taxon>
        <taxon>Chitinophagia</taxon>
        <taxon>Chitinophagales</taxon>
        <taxon>Chitinophagaceae</taxon>
        <taxon>Niastella</taxon>
    </lineage>
</organism>
<dbReference type="Gene3D" id="2.60.120.1440">
    <property type="match status" value="1"/>
</dbReference>
<evidence type="ECO:0000259" key="2">
    <source>
        <dbReference type="Pfam" id="PF16344"/>
    </source>
</evidence>
<evidence type="ECO:0008006" key="5">
    <source>
        <dbReference type="Google" id="ProtNLM"/>
    </source>
</evidence>
<evidence type="ECO:0000313" key="3">
    <source>
        <dbReference type="EMBL" id="OQP52380.1"/>
    </source>
</evidence>
<reference evidence="3 4" key="1">
    <citation type="submission" date="2016-04" db="EMBL/GenBank/DDBJ databases">
        <authorList>
            <person name="Chen L."/>
            <person name="Zhuang W."/>
            <person name="Wang G."/>
        </authorList>
    </citation>
    <scope>NUCLEOTIDE SEQUENCE [LARGE SCALE GENOMIC DNA]</scope>
    <source>
        <strain evidence="4">GR20</strain>
    </source>
</reference>
<dbReference type="InterPro" id="IPR006860">
    <property type="entry name" value="FecR"/>
</dbReference>
<evidence type="ECO:0000259" key="1">
    <source>
        <dbReference type="Pfam" id="PF04773"/>
    </source>
</evidence>
<dbReference type="EMBL" id="LWBO01000004">
    <property type="protein sequence ID" value="OQP52380.1"/>
    <property type="molecule type" value="Genomic_DNA"/>
</dbReference>
<proteinExistence type="predicted"/>
<accession>A0ABX3P223</accession>
<dbReference type="Pfam" id="PF04773">
    <property type="entry name" value="FecR"/>
    <property type="match status" value="1"/>
</dbReference>
<dbReference type="PANTHER" id="PTHR30273:SF2">
    <property type="entry name" value="PROTEIN FECR"/>
    <property type="match status" value="1"/>
</dbReference>
<name>A0ABX3P223_9BACT</name>
<dbReference type="RefSeq" id="WP_014220431.1">
    <property type="nucleotide sequence ID" value="NZ_LWBO01000004.1"/>
</dbReference>
<dbReference type="Pfam" id="PF16344">
    <property type="entry name" value="FecR_C"/>
    <property type="match status" value="1"/>
</dbReference>
<dbReference type="Proteomes" id="UP000192277">
    <property type="component" value="Unassembled WGS sequence"/>
</dbReference>